<proteinExistence type="predicted"/>
<keyword evidence="1" id="KW-0472">Membrane</keyword>
<evidence type="ECO:0000256" key="1">
    <source>
        <dbReference type="SAM" id="Phobius"/>
    </source>
</evidence>
<gene>
    <name evidence="2" type="ORF">E2C01_024485</name>
</gene>
<dbReference type="AlphaFoldDB" id="A0A5B7EAP7"/>
<name>A0A5B7EAP7_PORTR</name>
<sequence>MPVVLDRLPLPNLTWYTGLSVVLLACSVYYAGVQVTLNPNWKERLLEKTTATDDEVSLYHVSGGGHEAPGGEGRHMTPYLIPEVISFMFHEPLCIWCAFTHTLIHPPTTHPHTCSYPPTHLLSNASPT</sequence>
<protein>
    <submittedName>
        <fullName evidence="2">Uncharacterized protein</fullName>
    </submittedName>
</protein>
<evidence type="ECO:0000313" key="3">
    <source>
        <dbReference type="Proteomes" id="UP000324222"/>
    </source>
</evidence>
<dbReference type="OrthoDB" id="3824970at2759"/>
<keyword evidence="3" id="KW-1185">Reference proteome</keyword>
<keyword evidence="1" id="KW-0812">Transmembrane</keyword>
<comment type="caution">
    <text evidence="2">The sequence shown here is derived from an EMBL/GenBank/DDBJ whole genome shotgun (WGS) entry which is preliminary data.</text>
</comment>
<organism evidence="2 3">
    <name type="scientific">Portunus trituberculatus</name>
    <name type="common">Swimming crab</name>
    <name type="synonym">Neptunus trituberculatus</name>
    <dbReference type="NCBI Taxonomy" id="210409"/>
    <lineage>
        <taxon>Eukaryota</taxon>
        <taxon>Metazoa</taxon>
        <taxon>Ecdysozoa</taxon>
        <taxon>Arthropoda</taxon>
        <taxon>Crustacea</taxon>
        <taxon>Multicrustacea</taxon>
        <taxon>Malacostraca</taxon>
        <taxon>Eumalacostraca</taxon>
        <taxon>Eucarida</taxon>
        <taxon>Decapoda</taxon>
        <taxon>Pleocyemata</taxon>
        <taxon>Brachyura</taxon>
        <taxon>Eubrachyura</taxon>
        <taxon>Portunoidea</taxon>
        <taxon>Portunidae</taxon>
        <taxon>Portuninae</taxon>
        <taxon>Portunus</taxon>
    </lineage>
</organism>
<dbReference type="PROSITE" id="PS51257">
    <property type="entry name" value="PROKAR_LIPOPROTEIN"/>
    <property type="match status" value="1"/>
</dbReference>
<dbReference type="Proteomes" id="UP000324222">
    <property type="component" value="Unassembled WGS sequence"/>
</dbReference>
<accession>A0A5B7EAP7</accession>
<evidence type="ECO:0000313" key="2">
    <source>
        <dbReference type="EMBL" id="MPC31202.1"/>
    </source>
</evidence>
<reference evidence="2 3" key="1">
    <citation type="submission" date="2019-05" db="EMBL/GenBank/DDBJ databases">
        <title>Another draft genome of Portunus trituberculatus and its Hox gene families provides insights of decapod evolution.</title>
        <authorList>
            <person name="Jeong J.-H."/>
            <person name="Song I."/>
            <person name="Kim S."/>
            <person name="Choi T."/>
            <person name="Kim D."/>
            <person name="Ryu S."/>
            <person name="Kim W."/>
        </authorList>
    </citation>
    <scope>NUCLEOTIDE SEQUENCE [LARGE SCALE GENOMIC DNA]</scope>
    <source>
        <tissue evidence="2">Muscle</tissue>
    </source>
</reference>
<feature type="transmembrane region" description="Helical" evidence="1">
    <location>
        <begin position="13"/>
        <end position="32"/>
    </location>
</feature>
<dbReference type="EMBL" id="VSRR010002388">
    <property type="protein sequence ID" value="MPC31202.1"/>
    <property type="molecule type" value="Genomic_DNA"/>
</dbReference>
<keyword evidence="1" id="KW-1133">Transmembrane helix</keyword>